<dbReference type="InterPro" id="IPR050438">
    <property type="entry name" value="LMW_PTPase"/>
</dbReference>
<dbReference type="InterPro" id="IPR017867">
    <property type="entry name" value="Tyr_phospatase_low_mol_wt"/>
</dbReference>
<sequence>MSATPPFRILTVCTGNICRSPMVERLLQQGLDLLTPGAYQVESAGTGALVGSPMEPHIAGFVRVLGGTADGFAARQLTSEILNEQDLVLALTKSHRSRIVELRPSLLRKTFTLRELARILPDVQTPRGADVAERWAGVIPLALRARSKRGHDPKDDDVVDPYRRSDDVYEQMRREITPAIQVLIEWERKHTQGLRPRQH</sequence>
<proteinExistence type="inferred from homology"/>
<dbReference type="SUPFAM" id="SSF52788">
    <property type="entry name" value="Phosphotyrosine protein phosphatases I"/>
    <property type="match status" value="1"/>
</dbReference>
<evidence type="ECO:0000256" key="3">
    <source>
        <dbReference type="ARBA" id="ARBA00022912"/>
    </source>
</evidence>
<dbReference type="InterPro" id="IPR023485">
    <property type="entry name" value="Ptyr_pPase"/>
</dbReference>
<evidence type="ECO:0000256" key="1">
    <source>
        <dbReference type="ARBA" id="ARBA00011063"/>
    </source>
</evidence>
<protein>
    <submittedName>
        <fullName evidence="6">Protein-tyrosine phosphatase</fullName>
    </submittedName>
</protein>
<dbReference type="PANTHER" id="PTHR11717">
    <property type="entry name" value="LOW MOLECULAR WEIGHT PROTEIN TYROSINE PHOSPHATASE"/>
    <property type="match status" value="1"/>
</dbReference>
<feature type="domain" description="Phosphotyrosine protein phosphatase I" evidence="5">
    <location>
        <begin position="7"/>
        <end position="186"/>
    </location>
</feature>
<evidence type="ECO:0000256" key="2">
    <source>
        <dbReference type="ARBA" id="ARBA00022801"/>
    </source>
</evidence>
<dbReference type="PRINTS" id="PR00719">
    <property type="entry name" value="LMWPTPASE"/>
</dbReference>
<evidence type="ECO:0000256" key="4">
    <source>
        <dbReference type="PIRSR" id="PIRSR617867-1"/>
    </source>
</evidence>
<evidence type="ECO:0000313" key="7">
    <source>
        <dbReference type="Proteomes" id="UP000182725"/>
    </source>
</evidence>
<evidence type="ECO:0000259" key="5">
    <source>
        <dbReference type="SMART" id="SM00226"/>
    </source>
</evidence>
<dbReference type="AlphaFoldDB" id="A0A1H5KH74"/>
<name>A0A1H5KH74_9MICC</name>
<dbReference type="Pfam" id="PF01451">
    <property type="entry name" value="LMWPc"/>
    <property type="match status" value="1"/>
</dbReference>
<comment type="similarity">
    <text evidence="1">Belongs to the low molecular weight phosphotyrosine protein phosphatase family.</text>
</comment>
<gene>
    <name evidence="6" type="ORF">SAMN04489740_2005</name>
</gene>
<evidence type="ECO:0000313" key="6">
    <source>
        <dbReference type="EMBL" id="SEE63964.1"/>
    </source>
</evidence>
<accession>A0A1H5KH74</accession>
<feature type="active site" description="Nucleophile" evidence="4">
    <location>
        <position position="13"/>
    </location>
</feature>
<dbReference type="SMART" id="SM00226">
    <property type="entry name" value="LMWPc"/>
    <property type="match status" value="1"/>
</dbReference>
<reference evidence="6 7" key="1">
    <citation type="submission" date="2016-10" db="EMBL/GenBank/DDBJ databases">
        <authorList>
            <person name="de Groot N.N."/>
        </authorList>
    </citation>
    <scope>NUCLEOTIDE SEQUENCE [LARGE SCALE GENOMIC DNA]</scope>
    <source>
        <strain evidence="6 7">DSM 22274</strain>
    </source>
</reference>
<feature type="active site" evidence="4">
    <location>
        <position position="19"/>
    </location>
</feature>
<keyword evidence="3" id="KW-0904">Protein phosphatase</keyword>
<keyword evidence="2" id="KW-0378">Hydrolase</keyword>
<dbReference type="PANTHER" id="PTHR11717:SF31">
    <property type="entry name" value="LOW MOLECULAR WEIGHT PROTEIN-TYROSINE-PHOSPHATASE ETP-RELATED"/>
    <property type="match status" value="1"/>
</dbReference>
<dbReference type="InterPro" id="IPR036196">
    <property type="entry name" value="Ptyr_pPase_sf"/>
</dbReference>
<dbReference type="Gene3D" id="3.40.50.2300">
    <property type="match status" value="1"/>
</dbReference>
<dbReference type="GO" id="GO:0004725">
    <property type="term" value="F:protein tyrosine phosphatase activity"/>
    <property type="evidence" value="ECO:0007669"/>
    <property type="project" value="InterPro"/>
</dbReference>
<dbReference type="Proteomes" id="UP000182725">
    <property type="component" value="Unassembled WGS sequence"/>
</dbReference>
<dbReference type="EMBL" id="FNTV01000001">
    <property type="protein sequence ID" value="SEE63964.1"/>
    <property type="molecule type" value="Genomic_DNA"/>
</dbReference>
<organism evidence="6 7">
    <name type="scientific">Arthrobacter alpinus</name>
    <dbReference type="NCBI Taxonomy" id="656366"/>
    <lineage>
        <taxon>Bacteria</taxon>
        <taxon>Bacillati</taxon>
        <taxon>Actinomycetota</taxon>
        <taxon>Actinomycetes</taxon>
        <taxon>Micrococcales</taxon>
        <taxon>Micrococcaceae</taxon>
        <taxon>Arthrobacter</taxon>
    </lineage>
</organism>
<dbReference type="RefSeq" id="WP_074711520.1">
    <property type="nucleotide sequence ID" value="NZ_FNTV01000001.1"/>
</dbReference>